<dbReference type="EMBL" id="CAXAMN010002191">
    <property type="protein sequence ID" value="CAK8998189.1"/>
    <property type="molecule type" value="Genomic_DNA"/>
</dbReference>
<keyword evidence="3" id="KW-1185">Reference proteome</keyword>
<feature type="region of interest" description="Disordered" evidence="1">
    <location>
        <begin position="1"/>
        <end position="40"/>
    </location>
</feature>
<feature type="region of interest" description="Disordered" evidence="1">
    <location>
        <begin position="1328"/>
        <end position="1368"/>
    </location>
</feature>
<name>A0ABP0I6H7_9DINO</name>
<accession>A0ABP0I6H7</accession>
<evidence type="ECO:0000313" key="3">
    <source>
        <dbReference type="Proteomes" id="UP001642484"/>
    </source>
</evidence>
<proteinExistence type="predicted"/>
<reference evidence="2 3" key="1">
    <citation type="submission" date="2024-02" db="EMBL/GenBank/DDBJ databases">
        <authorList>
            <person name="Chen Y."/>
            <person name="Shah S."/>
            <person name="Dougan E. K."/>
            <person name="Thang M."/>
            <person name="Chan C."/>
        </authorList>
    </citation>
    <scope>NUCLEOTIDE SEQUENCE [LARGE SCALE GENOMIC DNA]</scope>
</reference>
<evidence type="ECO:0000313" key="2">
    <source>
        <dbReference type="EMBL" id="CAK8998189.1"/>
    </source>
</evidence>
<gene>
    <name evidence="2" type="ORF">CCMP2556_LOCUS5152</name>
</gene>
<sequence>MLPAIEDLSSSSSAGPELDEGHTLVPKVRERKKKRKADEGTVPCDLETTLRGVLGKKCGCKKHCFEPFREDSKFVELLQFRQSWNELHKTDQDKMDAWLRWEAVNDGASAPPVDLRYLNRPGVEAEVATCRSDILSFLSEIYNSIAETLPDFRDDTFDVETSLEIVKPDVDTADPYSEATAAVCRKQQAPRAIRISQALRFGGFLRARVLFTFPSVPIQVLASFGDRSDDDFEEKVQLEEKPARRKVKEQEKIECISLFAGVGGLDVGLSPPDAQLSAKIPFSQQLGDLEDLILRKIGSMQASGTGTTASGCESMQWRSAAGKNQEALFLKNVAALISGQENCRRMWCRIAKDAFPSCSFWAERPWNQESAVVLERLPEWRGSLTLQGLGRGVDNGLKQGWQGQAQLKFLKLNSSASLGDVTAAESVVKKVTNWLRDNVVKIGGPDLYFNAKYASKLEFAQWLDQAFPCDDRLTTGDSFAVHFEIRSDMGLSGFIEPEQLLLLSELYLCDGFKTNSDMAGVERLAIVSKLDSSFLESTYTDLPCLPDAGDLLPPFSVAYVKGYRRSVTALIVAEAVRCLNILDEVSENYKESMRAVYTTVGDYNHVQDQVLTARGISMSSTATRKSPHCFNFIRQMQVLTRAGVEKEASEAWQTAGQLAKAFGIGKNESQAIFQLVNHALLLIQRMILDWDKLPPSLRKPWNVKDTTTLHSACAGYLHFMSVLQRKIPKADYDSSAAGLREQFLSGFLDVEILQTLESSAPPLNLEDVGFLRELADKVAAATFAQIELKYKQDMQVLEKDFLPSKDREAREAALDMRYLQNRQKGQNFTRQWMTKNAHLVETEDTMSSAVRDLMKFVGEKPDGGETSLATKGRQLYMLALMDATIFPSNAKVLSSTTQAMSTVLAMSGSKNVGHVQLPIAQSNTNTTALVTHRRKIEDGFISAKGLAAHISILDAYISGLTLEQKDEIIVVDLMPNRWLEFGRAVVKQKLEDKWKNLRYIAFIRDQHKDVVQMVEESVYTWWDGSNVAPSKTRPHEATADPNLCLLLWEGGRPRLPSSVLDKFARGTEQFNAVMDFDKDLKKKWPEPNAAHQPPPPTSKGPTTVTTRATGSPDFTGTDVLDLTREVDLMKIPSESFAEERPQKPSILVSKSFGLFLGNFTPDEMVLQAGEIFGFNVGAFQVQIVRGTGHQEATVLPWRLTSDMTLVAYEKVAMPLSSFLCKMARERGIAEFSIWDHDIEPKMQTVTENGSEVKVPVQIQTGGSIPKVVPLKPKFYLTAAIRDYSQEQERPKEVISAQELVKAQLEAGQTIDYCKDMAAALKSQIPVSETSQIRVEGAAADDGAGDDDDMEPEGEEEEQREEDAPENVD</sequence>
<feature type="compositionally biased region" description="Polar residues" evidence="1">
    <location>
        <begin position="1099"/>
        <end position="1114"/>
    </location>
</feature>
<comment type="caution">
    <text evidence="2">The sequence shown here is derived from an EMBL/GenBank/DDBJ whole genome shotgun (WGS) entry which is preliminary data.</text>
</comment>
<organism evidence="2 3">
    <name type="scientific">Durusdinium trenchii</name>
    <dbReference type="NCBI Taxonomy" id="1381693"/>
    <lineage>
        <taxon>Eukaryota</taxon>
        <taxon>Sar</taxon>
        <taxon>Alveolata</taxon>
        <taxon>Dinophyceae</taxon>
        <taxon>Suessiales</taxon>
        <taxon>Symbiodiniaceae</taxon>
        <taxon>Durusdinium</taxon>
    </lineage>
</organism>
<protein>
    <submittedName>
        <fullName evidence="2">Uncharacterized protein</fullName>
    </submittedName>
</protein>
<feature type="region of interest" description="Disordered" evidence="1">
    <location>
        <begin position="1083"/>
        <end position="1116"/>
    </location>
</feature>
<evidence type="ECO:0000256" key="1">
    <source>
        <dbReference type="SAM" id="MobiDB-lite"/>
    </source>
</evidence>
<feature type="compositionally biased region" description="Acidic residues" evidence="1">
    <location>
        <begin position="1342"/>
        <end position="1368"/>
    </location>
</feature>
<dbReference type="Proteomes" id="UP001642484">
    <property type="component" value="Unassembled WGS sequence"/>
</dbReference>